<evidence type="ECO:0000313" key="1">
    <source>
        <dbReference type="Proteomes" id="UP000095280"/>
    </source>
</evidence>
<sequence length="40" mass="4780">MFRRRCRCPGFWDYCRRCDRIKSLLLLRPAAATVTNSFAK</sequence>
<dbReference type="Proteomes" id="UP000095280">
    <property type="component" value="Unplaced"/>
</dbReference>
<dbReference type="WBParaSite" id="maker-uti_cns_0001739-snap-gene-0.34-mRNA-1">
    <property type="protein sequence ID" value="maker-uti_cns_0001739-snap-gene-0.34-mRNA-1"/>
    <property type="gene ID" value="maker-uti_cns_0001739-snap-gene-0.34"/>
</dbReference>
<name>A0A1I8GEZ9_9PLAT</name>
<keyword evidence="1" id="KW-1185">Reference proteome</keyword>
<organism evidence="1 2">
    <name type="scientific">Macrostomum lignano</name>
    <dbReference type="NCBI Taxonomy" id="282301"/>
    <lineage>
        <taxon>Eukaryota</taxon>
        <taxon>Metazoa</taxon>
        <taxon>Spiralia</taxon>
        <taxon>Lophotrochozoa</taxon>
        <taxon>Platyhelminthes</taxon>
        <taxon>Rhabditophora</taxon>
        <taxon>Macrostomorpha</taxon>
        <taxon>Macrostomida</taxon>
        <taxon>Macrostomidae</taxon>
        <taxon>Macrostomum</taxon>
    </lineage>
</organism>
<dbReference type="AlphaFoldDB" id="A0A1I8GEZ9"/>
<proteinExistence type="predicted"/>
<evidence type="ECO:0000313" key="2">
    <source>
        <dbReference type="WBParaSite" id="maker-uti_cns_0001739-snap-gene-0.34-mRNA-1"/>
    </source>
</evidence>
<protein>
    <submittedName>
        <fullName evidence="2 3">Uncharacterized protein</fullName>
    </submittedName>
</protein>
<reference evidence="2 3" key="1">
    <citation type="submission" date="2016-11" db="UniProtKB">
        <authorList>
            <consortium name="WormBaseParasite"/>
        </authorList>
    </citation>
    <scope>IDENTIFICATION</scope>
</reference>
<evidence type="ECO:0000313" key="3">
    <source>
        <dbReference type="WBParaSite" id="maker-uti_cns_0001810-snap-gene-0.8-mRNA-1"/>
    </source>
</evidence>
<accession>A0A1I8GEZ9</accession>
<dbReference type="WBParaSite" id="maker-uti_cns_0001810-snap-gene-0.8-mRNA-1">
    <property type="protein sequence ID" value="maker-uti_cns_0001810-snap-gene-0.8-mRNA-1"/>
    <property type="gene ID" value="maker-uti_cns_0001810-snap-gene-0.8"/>
</dbReference>